<dbReference type="InterPro" id="IPR036426">
    <property type="entry name" value="Bulb-type_lectin_dom_sf"/>
</dbReference>
<keyword evidence="3" id="KW-1185">Reference proteome</keyword>
<gene>
    <name evidence="2" type="ORF">HYH03_016981</name>
</gene>
<dbReference type="Proteomes" id="UP000612055">
    <property type="component" value="Unassembled WGS sequence"/>
</dbReference>
<evidence type="ECO:0000259" key="1">
    <source>
        <dbReference type="PROSITE" id="PS50927"/>
    </source>
</evidence>
<reference evidence="2" key="1">
    <citation type="journal article" date="2020" name="bioRxiv">
        <title>Comparative genomics of Chlamydomonas.</title>
        <authorList>
            <person name="Craig R.J."/>
            <person name="Hasan A.R."/>
            <person name="Ness R.W."/>
            <person name="Keightley P.D."/>
        </authorList>
    </citation>
    <scope>NUCLEOTIDE SEQUENCE</scope>
    <source>
        <strain evidence="2">CCAP 11/70</strain>
    </source>
</reference>
<dbReference type="EMBL" id="JAEHOE010000155">
    <property type="protein sequence ID" value="KAG2484167.1"/>
    <property type="molecule type" value="Genomic_DNA"/>
</dbReference>
<name>A0A836BPP9_9CHLO</name>
<sequence>MSFVDVSVWSDDRSHFLALLRNGSLALQRVSPPEVLMMTSALVTDGEVVSLRLNANGTFGIWSSTAPLASSVARQLPTLIGRSYPLLGDAGDDMAPYSLRVSNGGVAALYNSLNRPVWITQRRENLSLGPGEECSLNRTEGCDQQRCALFQNENRLNVARGAETYCNNQYSPLEKFSIRLQTDGNFLLVNMTSNAAVWASGSFIANASGFVMALNDNGSYSVYGGNSTLSWGLRYSSEAVPGRGQRIMYPMNGGVINGPFAMVVRDEGGFEVQNRFGIPSWASVYPAGPLTFTASCTALRNESCRLQCGLFQGIAGDADDRCNSLWSPNRAHVLMLRSDGSLALFRSNGTSPLLPARWATGPRDVTSGTADFYLQVDANGTWSLISGP</sequence>
<proteinExistence type="predicted"/>
<evidence type="ECO:0000313" key="3">
    <source>
        <dbReference type="Proteomes" id="UP000612055"/>
    </source>
</evidence>
<dbReference type="AlphaFoldDB" id="A0A836BPP9"/>
<dbReference type="PROSITE" id="PS50927">
    <property type="entry name" value="BULB_LECTIN"/>
    <property type="match status" value="1"/>
</dbReference>
<dbReference type="InterPro" id="IPR001480">
    <property type="entry name" value="Bulb-type_lectin_dom"/>
</dbReference>
<comment type="caution">
    <text evidence="2">The sequence shown here is derived from an EMBL/GenBank/DDBJ whole genome shotgun (WGS) entry which is preliminary data.</text>
</comment>
<protein>
    <recommendedName>
        <fullName evidence="1">Bulb-type lectin domain-containing protein</fullName>
    </recommendedName>
</protein>
<feature type="domain" description="Bulb-type lectin" evidence="1">
    <location>
        <begin position="110"/>
        <end position="235"/>
    </location>
</feature>
<dbReference type="SUPFAM" id="SSF51110">
    <property type="entry name" value="alpha-D-mannose-specific plant lectins"/>
    <property type="match status" value="1"/>
</dbReference>
<organism evidence="2 3">
    <name type="scientific">Edaphochlamys debaryana</name>
    <dbReference type="NCBI Taxonomy" id="47281"/>
    <lineage>
        <taxon>Eukaryota</taxon>
        <taxon>Viridiplantae</taxon>
        <taxon>Chlorophyta</taxon>
        <taxon>core chlorophytes</taxon>
        <taxon>Chlorophyceae</taxon>
        <taxon>CS clade</taxon>
        <taxon>Chlamydomonadales</taxon>
        <taxon>Chlamydomonadales incertae sedis</taxon>
        <taxon>Edaphochlamys</taxon>
    </lineage>
</organism>
<evidence type="ECO:0000313" key="2">
    <source>
        <dbReference type="EMBL" id="KAG2484167.1"/>
    </source>
</evidence>
<dbReference type="Gene3D" id="2.90.10.10">
    <property type="entry name" value="Bulb-type lectin domain"/>
    <property type="match status" value="1"/>
</dbReference>
<accession>A0A836BPP9</accession>